<dbReference type="Proteomes" id="UP000265719">
    <property type="component" value="Chromosome"/>
</dbReference>
<evidence type="ECO:0000313" key="1">
    <source>
        <dbReference type="EMBL" id="UOE19489.1"/>
    </source>
</evidence>
<name>A0A399G3B5_9ACTN</name>
<sequence>MAVSETPGSGAPHSTEEGTAVPEWWIFHGTGRPRPHLDLAAELPPPPRWRTYGGGPHLPPPPPVDEDEETGRVLGVAPTALAPRRPLGENERARLSKVNAALYLRRPLLVQGPPGVGKSALAAQLARELNLGRVLRWTVDSRSTLRSGVYDYDPISQIHDLNLESVRCGPRTAADRRYAPTDEETAHLRSSAQRIGRYLRLGPLGTAFLPYRLPRVLLIEGLDRGDYDLATDLLTLLERGGYTIPELHRLRTVAPEITVPTNDPRREATITDGEVRCSAFPVVVITCGTERPFPPEFLRRCIPVEHTTPTGAELADIVAAHFSGGLPAHANSLITDFLRRGAEGSTLAVDQLLNAVHLATVIDPGADGALDEDLLRELSALLWHRLTDTLG</sequence>
<dbReference type="EMBL" id="CP063196">
    <property type="protein sequence ID" value="UOE19489.1"/>
    <property type="molecule type" value="Genomic_DNA"/>
</dbReference>
<dbReference type="KEGG" id="thao:NI17_022685"/>
<dbReference type="RefSeq" id="WP_068687432.1">
    <property type="nucleotide sequence ID" value="NZ_CP063196.1"/>
</dbReference>
<keyword evidence="2" id="KW-1185">Reference proteome</keyword>
<gene>
    <name evidence="1" type="ORF">NI17_022685</name>
</gene>
<keyword evidence="1" id="KW-0067">ATP-binding</keyword>
<dbReference type="SUPFAM" id="SSF52540">
    <property type="entry name" value="P-loop containing nucleoside triphosphate hydrolases"/>
    <property type="match status" value="1"/>
</dbReference>
<evidence type="ECO:0000313" key="2">
    <source>
        <dbReference type="Proteomes" id="UP000265719"/>
    </source>
</evidence>
<dbReference type="Gene3D" id="3.40.50.300">
    <property type="entry name" value="P-loop containing nucleotide triphosphate hydrolases"/>
    <property type="match status" value="1"/>
</dbReference>
<organism evidence="1 2">
    <name type="scientific">Thermobifida halotolerans</name>
    <dbReference type="NCBI Taxonomy" id="483545"/>
    <lineage>
        <taxon>Bacteria</taxon>
        <taxon>Bacillati</taxon>
        <taxon>Actinomycetota</taxon>
        <taxon>Actinomycetes</taxon>
        <taxon>Streptosporangiales</taxon>
        <taxon>Nocardiopsidaceae</taxon>
        <taxon>Thermobifida</taxon>
    </lineage>
</organism>
<keyword evidence="1" id="KW-0547">Nucleotide-binding</keyword>
<protein>
    <submittedName>
        <fullName evidence="1">ATP-binding protein</fullName>
    </submittedName>
</protein>
<accession>A0A399G3B5</accession>
<dbReference type="OrthoDB" id="9783370at2"/>
<dbReference type="InterPro" id="IPR027417">
    <property type="entry name" value="P-loop_NTPase"/>
</dbReference>
<dbReference type="GO" id="GO:0005524">
    <property type="term" value="F:ATP binding"/>
    <property type="evidence" value="ECO:0007669"/>
    <property type="project" value="UniProtKB-KW"/>
</dbReference>
<dbReference type="AlphaFoldDB" id="A0A399G3B5"/>
<proteinExistence type="predicted"/>
<reference evidence="1" key="1">
    <citation type="submission" date="2020-10" db="EMBL/GenBank/DDBJ databases">
        <title>De novo genome project of the cellulose decomposer Thermobifida halotolerans type strain.</title>
        <authorList>
            <person name="Nagy I."/>
            <person name="Horvath B."/>
            <person name="Kukolya J."/>
            <person name="Nagy I."/>
            <person name="Orsini M."/>
        </authorList>
    </citation>
    <scope>NUCLEOTIDE SEQUENCE</scope>
    <source>
        <strain evidence="1">DSM 44931</strain>
    </source>
</reference>